<evidence type="ECO:0000256" key="3">
    <source>
        <dbReference type="ARBA" id="ARBA00023163"/>
    </source>
</evidence>
<dbReference type="InterPro" id="IPR023187">
    <property type="entry name" value="Tscrpt_reg_MarR-type_CS"/>
</dbReference>
<keyword evidence="1" id="KW-0805">Transcription regulation</keyword>
<protein>
    <submittedName>
        <fullName evidence="5">MarR family transcriptional regulator</fullName>
    </submittedName>
</protein>
<organism evidence="5 6">
    <name type="scientific">Mitsuokella multacida</name>
    <dbReference type="NCBI Taxonomy" id="52226"/>
    <lineage>
        <taxon>Bacteria</taxon>
        <taxon>Bacillati</taxon>
        <taxon>Bacillota</taxon>
        <taxon>Negativicutes</taxon>
        <taxon>Selenomonadales</taxon>
        <taxon>Selenomonadaceae</taxon>
        <taxon>Mitsuokella</taxon>
    </lineage>
</organism>
<dbReference type="Proteomes" id="UP000283442">
    <property type="component" value="Unassembled WGS sequence"/>
</dbReference>
<evidence type="ECO:0000256" key="1">
    <source>
        <dbReference type="ARBA" id="ARBA00023015"/>
    </source>
</evidence>
<evidence type="ECO:0000313" key="6">
    <source>
        <dbReference type="Proteomes" id="UP000283442"/>
    </source>
</evidence>
<dbReference type="SMART" id="SM00347">
    <property type="entry name" value="HTH_MARR"/>
    <property type="match status" value="1"/>
</dbReference>
<gene>
    <name evidence="5" type="ORF">DW674_10095</name>
</gene>
<dbReference type="RefSeq" id="WP_118176654.1">
    <property type="nucleotide sequence ID" value="NZ_CP195933.1"/>
</dbReference>
<evidence type="ECO:0000259" key="4">
    <source>
        <dbReference type="PROSITE" id="PS50995"/>
    </source>
</evidence>
<reference evidence="5 6" key="1">
    <citation type="submission" date="2018-08" db="EMBL/GenBank/DDBJ databases">
        <title>A genome reference for cultivated species of the human gut microbiota.</title>
        <authorList>
            <person name="Zou Y."/>
            <person name="Xue W."/>
            <person name="Luo G."/>
        </authorList>
    </citation>
    <scope>NUCLEOTIDE SEQUENCE [LARGE SCALE GENOMIC DNA]</scope>
    <source>
        <strain evidence="5 6">AM25-21AC</strain>
    </source>
</reference>
<accession>A0A414NUT7</accession>
<dbReference type="SUPFAM" id="SSF46785">
    <property type="entry name" value="Winged helix' DNA-binding domain"/>
    <property type="match status" value="1"/>
</dbReference>
<sequence length="152" mass="17583">MTMSLSFPESSAEISSAFIETLVLIHRNFYRNLTTPVPLNQFATLMTLRLEKQATLSEIGQRLQISKQQMTNICDKLLHAGLITKRQDHEDRRRMLISMTSAGEKILDDQNELVRQRFLSSLRGLSEEERTELHHSITNLNHYIEKMASTPR</sequence>
<evidence type="ECO:0000313" key="5">
    <source>
        <dbReference type="EMBL" id="RHF50670.1"/>
    </source>
</evidence>
<dbReference type="InterPro" id="IPR036390">
    <property type="entry name" value="WH_DNA-bd_sf"/>
</dbReference>
<dbReference type="PANTHER" id="PTHR42756">
    <property type="entry name" value="TRANSCRIPTIONAL REGULATOR, MARR"/>
    <property type="match status" value="1"/>
</dbReference>
<dbReference type="PRINTS" id="PR00598">
    <property type="entry name" value="HTHMARR"/>
</dbReference>
<keyword evidence="3" id="KW-0804">Transcription</keyword>
<dbReference type="InterPro" id="IPR036388">
    <property type="entry name" value="WH-like_DNA-bd_sf"/>
</dbReference>
<feature type="domain" description="HTH marR-type" evidence="4">
    <location>
        <begin position="15"/>
        <end position="149"/>
    </location>
</feature>
<comment type="caution">
    <text evidence="5">The sequence shown here is derived from an EMBL/GenBank/DDBJ whole genome shotgun (WGS) entry which is preliminary data.</text>
</comment>
<dbReference type="PROSITE" id="PS50995">
    <property type="entry name" value="HTH_MARR_2"/>
    <property type="match status" value="1"/>
</dbReference>
<name>A0A414NUT7_9FIRM</name>
<dbReference type="GO" id="GO:0003700">
    <property type="term" value="F:DNA-binding transcription factor activity"/>
    <property type="evidence" value="ECO:0007669"/>
    <property type="project" value="InterPro"/>
</dbReference>
<evidence type="ECO:0000256" key="2">
    <source>
        <dbReference type="ARBA" id="ARBA00023125"/>
    </source>
</evidence>
<dbReference type="Pfam" id="PF01047">
    <property type="entry name" value="MarR"/>
    <property type="match status" value="1"/>
</dbReference>
<keyword evidence="2" id="KW-0238">DNA-binding</keyword>
<proteinExistence type="predicted"/>
<dbReference type="PROSITE" id="PS01117">
    <property type="entry name" value="HTH_MARR_1"/>
    <property type="match status" value="1"/>
</dbReference>
<dbReference type="AlphaFoldDB" id="A0A414NUT7"/>
<dbReference type="OrthoDB" id="1681433at2"/>
<dbReference type="PANTHER" id="PTHR42756:SF1">
    <property type="entry name" value="TRANSCRIPTIONAL REPRESSOR OF EMRAB OPERON"/>
    <property type="match status" value="1"/>
</dbReference>
<dbReference type="GO" id="GO:0003677">
    <property type="term" value="F:DNA binding"/>
    <property type="evidence" value="ECO:0007669"/>
    <property type="project" value="UniProtKB-KW"/>
</dbReference>
<dbReference type="Gene3D" id="1.10.10.10">
    <property type="entry name" value="Winged helix-like DNA-binding domain superfamily/Winged helix DNA-binding domain"/>
    <property type="match status" value="1"/>
</dbReference>
<dbReference type="EMBL" id="QRHE01000012">
    <property type="protein sequence ID" value="RHF50670.1"/>
    <property type="molecule type" value="Genomic_DNA"/>
</dbReference>
<dbReference type="InterPro" id="IPR000835">
    <property type="entry name" value="HTH_MarR-typ"/>
</dbReference>